<comment type="similarity">
    <text evidence="8">Belongs to the TonB-dependent receptor family.</text>
</comment>
<name>A0A380CSX8_SPHSI</name>
<keyword evidence="3 8" id="KW-1134">Transmembrane beta strand</keyword>
<dbReference type="NCBIfam" id="TIGR04056">
    <property type="entry name" value="OMP_RagA_SusC"/>
    <property type="match status" value="1"/>
</dbReference>
<dbReference type="InterPro" id="IPR012910">
    <property type="entry name" value="Plug_dom"/>
</dbReference>
<dbReference type="InterPro" id="IPR008969">
    <property type="entry name" value="CarboxyPept-like_regulatory"/>
</dbReference>
<keyword evidence="11" id="KW-0675">Receptor</keyword>
<evidence type="ECO:0000256" key="4">
    <source>
        <dbReference type="ARBA" id="ARBA00022692"/>
    </source>
</evidence>
<proteinExistence type="inferred from homology"/>
<comment type="subcellular location">
    <subcellularLocation>
        <location evidence="1 8">Cell outer membrane</location>
        <topology evidence="1 8">Multi-pass membrane protein</topology>
    </subcellularLocation>
</comment>
<dbReference type="GO" id="GO:0015344">
    <property type="term" value="F:siderophore uptake transmembrane transporter activity"/>
    <property type="evidence" value="ECO:0007669"/>
    <property type="project" value="TreeGrafter"/>
</dbReference>
<keyword evidence="5 9" id="KW-0732">Signal</keyword>
<dbReference type="NCBIfam" id="TIGR04057">
    <property type="entry name" value="SusC_RagA_signa"/>
    <property type="match status" value="1"/>
</dbReference>
<dbReference type="Proteomes" id="UP000254893">
    <property type="component" value="Unassembled WGS sequence"/>
</dbReference>
<feature type="domain" description="TonB-dependent receptor plug" evidence="10">
    <location>
        <begin position="130"/>
        <end position="233"/>
    </location>
</feature>
<evidence type="ECO:0000256" key="9">
    <source>
        <dbReference type="SAM" id="SignalP"/>
    </source>
</evidence>
<dbReference type="Pfam" id="PF13715">
    <property type="entry name" value="CarbopepD_reg_2"/>
    <property type="match status" value="1"/>
</dbReference>
<evidence type="ECO:0000313" key="12">
    <source>
        <dbReference type="Proteomes" id="UP000254893"/>
    </source>
</evidence>
<keyword evidence="2 8" id="KW-0813">Transport</keyword>
<evidence type="ECO:0000256" key="8">
    <source>
        <dbReference type="PROSITE-ProRule" id="PRU01360"/>
    </source>
</evidence>
<dbReference type="PANTHER" id="PTHR30069">
    <property type="entry name" value="TONB-DEPENDENT OUTER MEMBRANE RECEPTOR"/>
    <property type="match status" value="1"/>
</dbReference>
<evidence type="ECO:0000256" key="1">
    <source>
        <dbReference type="ARBA" id="ARBA00004571"/>
    </source>
</evidence>
<dbReference type="Gene3D" id="2.170.130.10">
    <property type="entry name" value="TonB-dependent receptor, plug domain"/>
    <property type="match status" value="1"/>
</dbReference>
<dbReference type="SUPFAM" id="SSF56935">
    <property type="entry name" value="Porins"/>
    <property type="match status" value="1"/>
</dbReference>
<dbReference type="InterPro" id="IPR023997">
    <property type="entry name" value="TonB-dep_OMP_SusC/RagA_CS"/>
</dbReference>
<sequence>MKKNYVWLAAMLFCHVGVSTPSYAGISGFGNAVIRYDQRPLKGIVKGVDGLPLSGVSVQLAKSGKAVQTDQQGTFELSAQVGDQLKISSIGFLTQIITVDERLQYNITLQEDSQTLSEVVVVGYGKQSRSTVTGSVASVGLDRASSRSMNNLGDVLQGKAPGVVVTNEGGDPTAKPRINIRGLGGINGEEPLYVIDGSIYSGVPMLNPNDIESISVLKDASASIYGARASGGVILVTTKSGRKAPVSINVDAKQGFQSAWKKPKPLNAVQRAQVSNLAADNAGVNRNDAFNAEKYPDGQITRTNWIDEVMQNGYIQDYNVSLDGGNEHSTIYSSFNYRKGEGILLNTYNERYNIRINAKHEIKPWLTIGENLYLNYDNGNGAATGDGYTGALISAIYYPSNVPVYDENGAFSGLPLPYGPGAYGDIINPVAYLKRLDIDNPTYNLVVNPYVELKLAKGLKFRSNFSMTQGFNNFKQFTTRVPEIGKPSNSNKLTLNDKRSSDILAEQILTYSLDKGDHHVDALAGFNYQKITSRFNEITGQGFVSEAPEMRYLVNASETLAPLDGYEASTLLSYLGRVNYNYKQKYMLSLTGRRDGSSLVAPQNRFQNYGSVAAAWSLKKENFLQDVNWLSELKLRGSYGVLGNLGSLDPFAVNPLLSRSQIFMGNTPTRVTYLAETKRASTDLTWAESEQTNIGLDLGLINNRLSVIADYFIKNTNNMIMELPLPGTTGLKNQIVNGGSVQDKGIELGIQYQSKGESEFQYGFGGSITSVKNEIKSLAGGVQTQALPISFRQMLNPVVLQVGESLYSYKVVQTDGIFQSEEEVKAHTNASGGLIQPNAKPGDFRFKDANGDGKIDAQDRVFVGNAYPTFSYGINFNASYKGFDLNMFFQGVQGNKLFNAMKFSTLNAGVGQQYNMLEGVLDAWTPENRSNELPRVSLRDENRNFYETSDFYVENGSYLRLKNLTLGYTLPKGLSERMKLKNVRLYATGNNVFTLTKYTGFDPEVGMDSYGMDSGRYPQARSFIFGLNIGF</sequence>
<evidence type="ECO:0000256" key="5">
    <source>
        <dbReference type="ARBA" id="ARBA00022729"/>
    </source>
</evidence>
<dbReference type="AlphaFoldDB" id="A0A380CSX8"/>
<dbReference type="Gene3D" id="2.60.40.1120">
    <property type="entry name" value="Carboxypeptidase-like, regulatory domain"/>
    <property type="match status" value="1"/>
</dbReference>
<gene>
    <name evidence="11" type="primary">cirA_8</name>
    <name evidence="11" type="ORF">NCTC11388_04193</name>
</gene>
<evidence type="ECO:0000256" key="6">
    <source>
        <dbReference type="ARBA" id="ARBA00023136"/>
    </source>
</evidence>
<dbReference type="Pfam" id="PF07715">
    <property type="entry name" value="Plug"/>
    <property type="match status" value="1"/>
</dbReference>
<dbReference type="GO" id="GO:0009279">
    <property type="term" value="C:cell outer membrane"/>
    <property type="evidence" value="ECO:0007669"/>
    <property type="project" value="UniProtKB-SubCell"/>
</dbReference>
<dbReference type="SUPFAM" id="SSF49464">
    <property type="entry name" value="Carboxypeptidase regulatory domain-like"/>
    <property type="match status" value="1"/>
</dbReference>
<protein>
    <submittedName>
        <fullName evidence="11">Colicin I receptor</fullName>
    </submittedName>
</protein>
<keyword evidence="6 8" id="KW-0472">Membrane</keyword>
<dbReference type="Gene3D" id="2.40.170.20">
    <property type="entry name" value="TonB-dependent receptor, beta-barrel domain"/>
    <property type="match status" value="1"/>
</dbReference>
<dbReference type="PANTHER" id="PTHR30069:SF29">
    <property type="entry name" value="HEMOGLOBIN AND HEMOGLOBIN-HAPTOGLOBIN-BINDING PROTEIN 1-RELATED"/>
    <property type="match status" value="1"/>
</dbReference>
<keyword evidence="4 8" id="KW-0812">Transmembrane</keyword>
<evidence type="ECO:0000256" key="2">
    <source>
        <dbReference type="ARBA" id="ARBA00022448"/>
    </source>
</evidence>
<feature type="signal peptide" evidence="9">
    <location>
        <begin position="1"/>
        <end position="24"/>
    </location>
</feature>
<evidence type="ECO:0000259" key="10">
    <source>
        <dbReference type="Pfam" id="PF07715"/>
    </source>
</evidence>
<feature type="chain" id="PRO_5016639412" evidence="9">
    <location>
        <begin position="25"/>
        <end position="1031"/>
    </location>
</feature>
<reference evidence="11 12" key="1">
    <citation type="submission" date="2018-06" db="EMBL/GenBank/DDBJ databases">
        <authorList>
            <consortium name="Pathogen Informatics"/>
            <person name="Doyle S."/>
        </authorList>
    </citation>
    <scope>NUCLEOTIDE SEQUENCE [LARGE SCALE GENOMIC DNA]</scope>
    <source>
        <strain evidence="11 12">NCTC11388</strain>
    </source>
</reference>
<dbReference type="PROSITE" id="PS52016">
    <property type="entry name" value="TONB_DEPENDENT_REC_3"/>
    <property type="match status" value="1"/>
</dbReference>
<evidence type="ECO:0000256" key="3">
    <source>
        <dbReference type="ARBA" id="ARBA00022452"/>
    </source>
</evidence>
<dbReference type="InterPro" id="IPR036942">
    <property type="entry name" value="Beta-barrel_TonB_sf"/>
</dbReference>
<evidence type="ECO:0000313" key="11">
    <source>
        <dbReference type="EMBL" id="SUJ27485.1"/>
    </source>
</evidence>
<dbReference type="InterPro" id="IPR037066">
    <property type="entry name" value="Plug_dom_sf"/>
</dbReference>
<keyword evidence="7 8" id="KW-0998">Cell outer membrane</keyword>
<evidence type="ECO:0000256" key="7">
    <source>
        <dbReference type="ARBA" id="ARBA00023237"/>
    </source>
</evidence>
<organism evidence="11 12">
    <name type="scientific">Sphingobacterium spiritivorum</name>
    <name type="common">Flavobacterium spiritivorum</name>
    <dbReference type="NCBI Taxonomy" id="258"/>
    <lineage>
        <taxon>Bacteria</taxon>
        <taxon>Pseudomonadati</taxon>
        <taxon>Bacteroidota</taxon>
        <taxon>Sphingobacteriia</taxon>
        <taxon>Sphingobacteriales</taxon>
        <taxon>Sphingobacteriaceae</taxon>
        <taxon>Sphingobacterium</taxon>
    </lineage>
</organism>
<dbReference type="RefSeq" id="WP_115171500.1">
    <property type="nucleotide sequence ID" value="NZ_UGYW01000002.1"/>
</dbReference>
<dbReference type="InterPro" id="IPR039426">
    <property type="entry name" value="TonB-dep_rcpt-like"/>
</dbReference>
<dbReference type="GO" id="GO:0044718">
    <property type="term" value="P:siderophore transmembrane transport"/>
    <property type="evidence" value="ECO:0007669"/>
    <property type="project" value="TreeGrafter"/>
</dbReference>
<dbReference type="InterPro" id="IPR023996">
    <property type="entry name" value="TonB-dep_OMP_SusC/RagA"/>
</dbReference>
<accession>A0A380CSX8</accession>
<dbReference type="EMBL" id="UGYW01000002">
    <property type="protein sequence ID" value="SUJ27485.1"/>
    <property type="molecule type" value="Genomic_DNA"/>
</dbReference>